<dbReference type="GO" id="GO:0006855">
    <property type="term" value="P:xenobiotic transmembrane transport"/>
    <property type="evidence" value="ECO:0007669"/>
    <property type="project" value="Ensembl"/>
</dbReference>
<dbReference type="InterPro" id="IPR036640">
    <property type="entry name" value="ABC1_TM_sf"/>
</dbReference>
<dbReference type="FunFam" id="1.20.1560.10:FF:000001">
    <property type="entry name" value="ATP-binding cassette subfamily C member 1"/>
    <property type="match status" value="1"/>
</dbReference>
<proteinExistence type="inferred from homology"/>
<evidence type="ECO:0000256" key="7">
    <source>
        <dbReference type="ARBA" id="ARBA00022741"/>
    </source>
</evidence>
<dbReference type="CDD" id="cd03250">
    <property type="entry name" value="ABCC_MRP_domain1"/>
    <property type="match status" value="1"/>
</dbReference>
<dbReference type="PROSITE" id="PS00211">
    <property type="entry name" value="ABC_TRANSPORTER_1"/>
    <property type="match status" value="1"/>
</dbReference>
<dbReference type="GO" id="GO:0046581">
    <property type="term" value="C:intercellular canaliculus"/>
    <property type="evidence" value="ECO:0007669"/>
    <property type="project" value="Ensembl"/>
</dbReference>
<feature type="transmembrane region" description="Helical" evidence="18">
    <location>
        <begin position="1123"/>
        <end position="1144"/>
    </location>
</feature>
<feature type="domain" description="ABC transmembrane type-1" evidence="20">
    <location>
        <begin position="981"/>
        <end position="1265"/>
    </location>
</feature>
<evidence type="ECO:0000256" key="6">
    <source>
        <dbReference type="ARBA" id="ARBA00022737"/>
    </source>
</evidence>
<dbReference type="GO" id="GO:0071716">
    <property type="term" value="P:leukotriene transport"/>
    <property type="evidence" value="ECO:0007669"/>
    <property type="project" value="Ensembl"/>
</dbReference>
<comment type="catalytic activity">
    <reaction evidence="14">
        <text>leukotriene C4(in) + ATP + H2O = leukotriene C4(out) + ADP + phosphate + H(+)</text>
        <dbReference type="Rhea" id="RHEA:38963"/>
        <dbReference type="ChEBI" id="CHEBI:15377"/>
        <dbReference type="ChEBI" id="CHEBI:15378"/>
        <dbReference type="ChEBI" id="CHEBI:30616"/>
        <dbReference type="ChEBI" id="CHEBI:43474"/>
        <dbReference type="ChEBI" id="CHEBI:57973"/>
        <dbReference type="ChEBI" id="CHEBI:456216"/>
    </reaction>
    <physiologicalReaction direction="left-to-right" evidence="14">
        <dbReference type="Rhea" id="RHEA:38964"/>
    </physiologicalReaction>
</comment>
<dbReference type="GO" id="GO:0016324">
    <property type="term" value="C:apical plasma membrane"/>
    <property type="evidence" value="ECO:0007669"/>
    <property type="project" value="Ensembl"/>
</dbReference>
<dbReference type="FunFam" id="3.40.50.300:FF:000074">
    <property type="entry name" value="Multidrug resistance-associated protein 5 isoform 1"/>
    <property type="match status" value="1"/>
</dbReference>
<dbReference type="GO" id="GO:0010467">
    <property type="term" value="P:gene expression"/>
    <property type="evidence" value="ECO:0007669"/>
    <property type="project" value="Ensembl"/>
</dbReference>
<dbReference type="GO" id="GO:0008559">
    <property type="term" value="F:ABC-type xenobiotic transporter activity"/>
    <property type="evidence" value="ECO:0007669"/>
    <property type="project" value="UniProtKB-EC"/>
</dbReference>
<dbReference type="GO" id="GO:0060416">
    <property type="term" value="P:response to growth hormone"/>
    <property type="evidence" value="ECO:0007669"/>
    <property type="project" value="Ensembl"/>
</dbReference>
<dbReference type="GO" id="GO:0043491">
    <property type="term" value="P:phosphatidylinositol 3-kinase/protein kinase B signal transduction"/>
    <property type="evidence" value="ECO:0007669"/>
    <property type="project" value="Ensembl"/>
</dbReference>
<evidence type="ECO:0000313" key="21">
    <source>
        <dbReference type="Ensembl" id="ENSNGAP00000017176.1"/>
    </source>
</evidence>
<keyword evidence="12 18" id="KW-0472">Membrane</keyword>
<feature type="transmembrane region" description="Helical" evidence="18">
    <location>
        <begin position="131"/>
        <end position="152"/>
    </location>
</feature>
<dbReference type="InterPro" id="IPR003593">
    <property type="entry name" value="AAA+_ATPase"/>
</dbReference>
<dbReference type="Pfam" id="PF00005">
    <property type="entry name" value="ABC_tran"/>
    <property type="match status" value="2"/>
</dbReference>
<dbReference type="InterPro" id="IPR003439">
    <property type="entry name" value="ABC_transporter-like_ATP-bd"/>
</dbReference>
<feature type="transmembrane region" description="Helical" evidence="18">
    <location>
        <begin position="66"/>
        <end position="89"/>
    </location>
</feature>
<evidence type="ECO:0000256" key="3">
    <source>
        <dbReference type="ARBA" id="ARBA00022448"/>
    </source>
</evidence>
<dbReference type="GO" id="GO:0015431">
    <property type="term" value="F:ABC-type glutathione S-conjugate transporter activity"/>
    <property type="evidence" value="ECO:0007669"/>
    <property type="project" value="UniProtKB-EC"/>
</dbReference>
<dbReference type="InterPro" id="IPR050173">
    <property type="entry name" value="ABC_transporter_C-like"/>
</dbReference>
<dbReference type="GO" id="GO:0072718">
    <property type="term" value="P:response to cisplatin"/>
    <property type="evidence" value="ECO:0007669"/>
    <property type="project" value="Ensembl"/>
</dbReference>
<evidence type="ECO:0000256" key="2">
    <source>
        <dbReference type="ARBA" id="ARBA00009726"/>
    </source>
</evidence>
<evidence type="ECO:0000256" key="4">
    <source>
        <dbReference type="ARBA" id="ARBA00022475"/>
    </source>
</evidence>
<feature type="transmembrane region" description="Helical" evidence="18">
    <location>
        <begin position="1023"/>
        <end position="1045"/>
    </location>
</feature>
<dbReference type="PROSITE" id="PS50929">
    <property type="entry name" value="ABC_TM1F"/>
    <property type="match status" value="2"/>
</dbReference>
<dbReference type="GO" id="GO:0019534">
    <property type="term" value="F:toxin transmembrane transporter activity"/>
    <property type="evidence" value="ECO:0007669"/>
    <property type="project" value="Ensembl"/>
</dbReference>
<evidence type="ECO:0000256" key="15">
    <source>
        <dbReference type="ARBA" id="ARBA00047576"/>
    </source>
</evidence>
<keyword evidence="6" id="KW-0677">Repeat</keyword>
<dbReference type="FunFam" id="3.40.50.300:FF:000293">
    <property type="entry name" value="ATP binding cassette subfamily C member 1"/>
    <property type="match status" value="1"/>
</dbReference>
<evidence type="ECO:0000256" key="16">
    <source>
        <dbReference type="ARBA" id="ARBA00048007"/>
    </source>
</evidence>
<feature type="transmembrane region" description="Helical" evidence="18">
    <location>
        <begin position="590"/>
        <end position="610"/>
    </location>
</feature>
<dbReference type="InterPro" id="IPR056227">
    <property type="entry name" value="TMD0_ABC"/>
</dbReference>
<keyword evidence="4" id="KW-1003">Cell membrane</keyword>
<evidence type="ECO:0000256" key="5">
    <source>
        <dbReference type="ARBA" id="ARBA00022692"/>
    </source>
</evidence>
<keyword evidence="11" id="KW-0445">Lipid transport</keyword>
<dbReference type="GO" id="GO:0055007">
    <property type="term" value="P:cardiac muscle cell differentiation"/>
    <property type="evidence" value="ECO:0007669"/>
    <property type="project" value="Ensembl"/>
</dbReference>
<dbReference type="GO" id="GO:1904567">
    <property type="term" value="P:response to wortmannin"/>
    <property type="evidence" value="ECO:0007669"/>
    <property type="project" value="Ensembl"/>
</dbReference>
<dbReference type="GO" id="GO:0016887">
    <property type="term" value="F:ATP hydrolysis activity"/>
    <property type="evidence" value="ECO:0007669"/>
    <property type="project" value="InterPro"/>
</dbReference>
<keyword evidence="8" id="KW-0067">ATP-binding</keyword>
<evidence type="ECO:0000256" key="11">
    <source>
        <dbReference type="ARBA" id="ARBA00023055"/>
    </source>
</evidence>
<evidence type="ECO:0000256" key="17">
    <source>
        <dbReference type="SAM" id="MobiDB-lite"/>
    </source>
</evidence>
<comment type="catalytic activity">
    <reaction evidence="15">
        <text>17beta-estradiol 17-O-(beta-D-glucuronate)(in) + ATP + H2O = 17beta-estradiol 17-O-(beta-D-glucuronate)(out) + ADP + phosphate + H(+)</text>
        <dbReference type="Rhea" id="RHEA:60128"/>
        <dbReference type="ChEBI" id="CHEBI:15377"/>
        <dbReference type="ChEBI" id="CHEBI:15378"/>
        <dbReference type="ChEBI" id="CHEBI:30616"/>
        <dbReference type="ChEBI" id="CHEBI:43474"/>
        <dbReference type="ChEBI" id="CHEBI:82961"/>
        <dbReference type="ChEBI" id="CHEBI:456216"/>
    </reaction>
    <physiologicalReaction direction="left-to-right" evidence="15">
        <dbReference type="Rhea" id="RHEA:60129"/>
    </physiologicalReaction>
</comment>
<feature type="transmembrane region" description="Helical" evidence="18">
    <location>
        <begin position="101"/>
        <end position="119"/>
    </location>
</feature>
<comment type="catalytic activity">
    <reaction evidence="16">
        <text>an S-substituted glutathione(in) + ATP + H2O = an S-substituted glutathione(out) + ADP + phosphate + H(+)</text>
        <dbReference type="Rhea" id="RHEA:19121"/>
        <dbReference type="ChEBI" id="CHEBI:15377"/>
        <dbReference type="ChEBI" id="CHEBI:15378"/>
        <dbReference type="ChEBI" id="CHEBI:30616"/>
        <dbReference type="ChEBI" id="CHEBI:43474"/>
        <dbReference type="ChEBI" id="CHEBI:90779"/>
        <dbReference type="ChEBI" id="CHEBI:456216"/>
        <dbReference type="EC" id="7.6.2.3"/>
    </reaction>
    <physiologicalReaction direction="left-to-right" evidence="16">
        <dbReference type="Rhea" id="RHEA:19122"/>
    </physiologicalReaction>
</comment>
<evidence type="ECO:0000313" key="22">
    <source>
        <dbReference type="Proteomes" id="UP000694381"/>
    </source>
</evidence>
<dbReference type="FunFam" id="1.20.1560.10:FF:000007">
    <property type="entry name" value="ATP-binding cassette subfamily C member 1"/>
    <property type="match status" value="1"/>
</dbReference>
<dbReference type="GO" id="GO:1901652">
    <property type="term" value="P:response to peptide"/>
    <property type="evidence" value="ECO:0007669"/>
    <property type="project" value="Ensembl"/>
</dbReference>
<dbReference type="GeneTree" id="ENSGT00940000161741"/>
<dbReference type="SMART" id="SM00382">
    <property type="entry name" value="AAA"/>
    <property type="match status" value="2"/>
</dbReference>
<dbReference type="GO" id="GO:0032868">
    <property type="term" value="P:response to insulin"/>
    <property type="evidence" value="ECO:0007669"/>
    <property type="project" value="Ensembl"/>
</dbReference>
<sequence length="1547" mass="173724">MHLSNNLSLLVPQNSSFLDRPEADLPLCFEQTVLVWIPLGFLWLLAPWQLFHVYRSRTKRSSITKFYLAKQVLVGFLLILAAIDLSLALTEDTGQATIPPIRYTNPILYLCTWLLVLVIQHSRQWCLQKNSWFLTLFWILSILCGTFQFQTLIRALLQDSKSNLAYSCLFFISYGFQILILILSAFSERSGSSNNPSSTASFLSSITYSWYDSVVLKGYKQPLTIEDIWDVDEGLKTEIVVSKFEVFMAKDLQKAKRALEKRRQKKAQQNPEATLHGLNKSQSQSQDVLVLEEAKKKKKKSGTKEDFPKSWLVKALFKTFYMVLLKSFILKLVHDILLFLNPQLLKVLIAFVSNSDTYEWAGYIFAIIMFAVSLIQSFCLQYYFQLCFILGMTVRTTVMASVYKKALTLSNLARRQYTIGETVNLMSVDAQKLMNVTNFMHLVWSSVIQIVLSIYFLWRELGPSVLAGVGMMVLLVPVNGVLATKNKNIQFKNMKYKDRRLKIMNEILNGIKILKYFAWEPSFKDQVQNLRKKELKNLLVYGQLQTVITFILQLTPVLVSVITFSVYVLVDSNNILDAEKAFTSITLFNILRFPLGMLPMVISAMLQASVSIDRLEKYLGGDDLDTSAIRHVCSFDKAVQFSEASFTWDQDLEATIQDVNLDIMPGQLVAVVGTVGSGKSSLISAMLGEMENVRGHITIKGTTAYVPQQSWIQNGTIKDNILFGSELNEEKYQQVLEACALLPDLEMLPGGDLAEIGEKGINLSGGQKQRVSLARAVYQNSDIYILDDPLSAVDAHVGKHIFNKVVGPNGLLKGKTRILVTHGIHFLPQVDEIVVLENGSILEKGSYHDLMAKKGVFAKNLKTYMKRSSPEGEATVNDDSEEEDDCGLIPTVEEIPEDAASLTMKRENSLHRTLSRSSRSSSRHVKSLKNSLKIKNVNTLKEKEEPVKGQKLIKKEFMETGKVKFSIYLKYLQAVGWCSIFFIILATMMNSVAFIGSNLWLSAWTSDSQVFNGSTYPVSQRDMRIGVFGALGLAQGLFVFIATLWSTYACTHASKTLHRQLLNNILRAPMSFFDTTPTGRIVNRFAGDISTVDDMLPQSLRSWLMCLFGIISTLVIICLATPVFAIIIIPLGIIYVSVQVFYMATSRQLRRLDSVTRSPIYSHFSETVSGLPVIRAFEQQQRFLALSHLGIDTNQKCVFSWIFSNRWLAIRLELVGNLVIFCSALLLVIYKNTLSGDMVGFVLSNALNITQTLNWLVRMTSETETNIVAVERINEYINVKNEAPWVTDKRPPSNWPSKGEIQFNNYQVRYRPELDLVLKGITCDIKSSEKIGVVGRTGAGKSSLTNCLFRILESAGGQIIIDGVDIASIGLHDLRGKLTIIPQDPILFSGSLRMNLDPFNNHSDEEIWKALELAHLKSFVAGLQLGLSYEVTEGGDNLSIGQRQLLCLGRAVLRKSKILVLDEATAAVDLETDHLIQTTIRNEFSHCTVITIAHRLHTIMDSDKIMVLDNGKIVEYGSPGELLSNSGPFYFMAKEAGIENANVNTEL</sequence>
<dbReference type="PANTHER" id="PTHR24223:SF176">
    <property type="entry name" value="ATP-BINDING CASSETTE SUB-FAMILY C MEMBER 2"/>
    <property type="match status" value="1"/>
</dbReference>
<dbReference type="InterPro" id="IPR011527">
    <property type="entry name" value="ABC1_TM_dom"/>
</dbReference>
<feature type="transmembrane region" description="Helical" evidence="18">
    <location>
        <begin position="33"/>
        <end position="54"/>
    </location>
</feature>
<feature type="domain" description="ABC transporter" evidence="19">
    <location>
        <begin position="1301"/>
        <end position="1535"/>
    </location>
</feature>
<reference evidence="21" key="1">
    <citation type="submission" date="2025-08" db="UniProtKB">
        <authorList>
            <consortium name="Ensembl"/>
        </authorList>
    </citation>
    <scope>IDENTIFICATION</scope>
</reference>
<reference evidence="21" key="2">
    <citation type="submission" date="2025-09" db="UniProtKB">
        <authorList>
            <consortium name="Ensembl"/>
        </authorList>
    </citation>
    <scope>IDENTIFICATION</scope>
</reference>
<gene>
    <name evidence="21" type="primary">Abcc2</name>
</gene>
<feature type="transmembrane region" description="Helical" evidence="18">
    <location>
        <begin position="319"/>
        <end position="340"/>
    </location>
</feature>
<feature type="transmembrane region" description="Helical" evidence="18">
    <location>
        <begin position="538"/>
        <end position="570"/>
    </location>
</feature>
<feature type="transmembrane region" description="Helical" evidence="18">
    <location>
        <begin position="360"/>
        <end position="384"/>
    </location>
</feature>
<evidence type="ECO:0000259" key="19">
    <source>
        <dbReference type="PROSITE" id="PS50893"/>
    </source>
</evidence>
<protein>
    <submittedName>
        <fullName evidence="21">ATP-binding cassette, sub-family member 2</fullName>
    </submittedName>
</protein>
<dbReference type="GO" id="GO:1990961">
    <property type="term" value="P:xenobiotic detoxification by transmembrane export across the plasma membrane"/>
    <property type="evidence" value="ECO:0007669"/>
    <property type="project" value="Ensembl"/>
</dbReference>
<dbReference type="SUPFAM" id="SSF52540">
    <property type="entry name" value="P-loop containing nucleoside triphosphate hydrolases"/>
    <property type="match status" value="2"/>
</dbReference>
<dbReference type="GO" id="GO:0009986">
    <property type="term" value="C:cell surface"/>
    <property type="evidence" value="ECO:0007669"/>
    <property type="project" value="Ensembl"/>
</dbReference>
<evidence type="ECO:0000256" key="1">
    <source>
        <dbReference type="ARBA" id="ARBA00004651"/>
    </source>
</evidence>
<dbReference type="Proteomes" id="UP000694381">
    <property type="component" value="Unassembled WGS sequence"/>
</dbReference>
<dbReference type="Gene3D" id="1.20.1560.10">
    <property type="entry name" value="ABC transporter type 1, transmembrane domain"/>
    <property type="match status" value="2"/>
</dbReference>
<accession>A0A8C6W9E6</accession>
<comment type="similarity">
    <text evidence="2">Belongs to the ABC transporter superfamily. ABCC family. Conjugate transporter (TC 3.A.1.208) subfamily.</text>
</comment>
<dbReference type="CDD" id="cd03244">
    <property type="entry name" value="ABCC_MRP_domain2"/>
    <property type="match status" value="1"/>
</dbReference>
<keyword evidence="3" id="KW-0813">Transport</keyword>
<dbReference type="InterPro" id="IPR005292">
    <property type="entry name" value="MRP"/>
</dbReference>
<evidence type="ECO:0000256" key="8">
    <source>
        <dbReference type="ARBA" id="ARBA00022840"/>
    </source>
</evidence>
<keyword evidence="5 18" id="KW-0812">Transmembrane</keyword>
<dbReference type="NCBIfam" id="TIGR00957">
    <property type="entry name" value="MRP_assoc_pro"/>
    <property type="match status" value="1"/>
</dbReference>
<keyword evidence="7" id="KW-0547">Nucleotide-binding</keyword>
<dbReference type="GO" id="GO:0015721">
    <property type="term" value="P:bile acid and bile salt transport"/>
    <property type="evidence" value="ECO:0007669"/>
    <property type="project" value="Ensembl"/>
</dbReference>
<dbReference type="GO" id="GO:0042167">
    <property type="term" value="P:heme catabolic process"/>
    <property type="evidence" value="ECO:0007669"/>
    <property type="project" value="Ensembl"/>
</dbReference>
<dbReference type="GO" id="GO:0009410">
    <property type="term" value="P:response to xenobiotic stimulus"/>
    <property type="evidence" value="ECO:0007669"/>
    <property type="project" value="Ensembl"/>
</dbReference>
<evidence type="ECO:0000256" key="18">
    <source>
        <dbReference type="SAM" id="Phobius"/>
    </source>
</evidence>
<dbReference type="GO" id="GO:0006749">
    <property type="term" value="P:glutathione metabolic process"/>
    <property type="evidence" value="ECO:0007669"/>
    <property type="project" value="Ensembl"/>
</dbReference>
<keyword evidence="9" id="KW-1278">Translocase</keyword>
<dbReference type="GO" id="GO:0015779">
    <property type="term" value="P:glucuronoside transport"/>
    <property type="evidence" value="ECO:0007669"/>
    <property type="project" value="Ensembl"/>
</dbReference>
<feature type="domain" description="ABC transporter" evidence="19">
    <location>
        <begin position="639"/>
        <end position="863"/>
    </location>
</feature>
<dbReference type="PANTHER" id="PTHR24223">
    <property type="entry name" value="ATP-BINDING CASSETTE SUB-FAMILY C"/>
    <property type="match status" value="1"/>
</dbReference>
<evidence type="ECO:0000256" key="14">
    <source>
        <dbReference type="ARBA" id="ARBA00047523"/>
    </source>
</evidence>
<dbReference type="GO" id="GO:0015694">
    <property type="term" value="P:mercury ion transport"/>
    <property type="evidence" value="ECO:0007669"/>
    <property type="project" value="Ensembl"/>
</dbReference>
<evidence type="ECO:0000256" key="12">
    <source>
        <dbReference type="ARBA" id="ARBA00023136"/>
    </source>
</evidence>
<name>A0A8C6W9E6_NANGA</name>
<dbReference type="GO" id="GO:0015127">
    <property type="term" value="F:bilirubin transmembrane transporter activity"/>
    <property type="evidence" value="ECO:0007669"/>
    <property type="project" value="Ensembl"/>
</dbReference>
<dbReference type="GO" id="GO:0005524">
    <property type="term" value="F:ATP binding"/>
    <property type="evidence" value="ECO:0007669"/>
    <property type="project" value="UniProtKB-KW"/>
</dbReference>
<comment type="subcellular location">
    <subcellularLocation>
        <location evidence="1">Cell membrane</location>
        <topology evidence="1">Multi-pass membrane protein</topology>
    </subcellularLocation>
</comment>
<feature type="transmembrane region" description="Helical" evidence="18">
    <location>
        <begin position="1208"/>
        <end position="1230"/>
    </location>
</feature>
<feature type="transmembrane region" description="Helical" evidence="18">
    <location>
        <begin position="974"/>
        <end position="1003"/>
    </location>
</feature>
<dbReference type="Ensembl" id="ENSNGAT00000022803.1">
    <property type="protein sequence ID" value="ENSNGAP00000017176.1"/>
    <property type="gene ID" value="ENSNGAG00000017615.1"/>
</dbReference>
<feature type="transmembrane region" description="Helical" evidence="18">
    <location>
        <begin position="1100"/>
        <end position="1117"/>
    </location>
</feature>
<keyword evidence="22" id="KW-1185">Reference proteome</keyword>
<dbReference type="GO" id="GO:0016071">
    <property type="term" value="P:mRNA metabolic process"/>
    <property type="evidence" value="ECO:0007669"/>
    <property type="project" value="Ensembl"/>
</dbReference>
<dbReference type="Pfam" id="PF24357">
    <property type="entry name" value="TMD0_ABC"/>
    <property type="match status" value="1"/>
</dbReference>
<evidence type="ECO:0000259" key="20">
    <source>
        <dbReference type="PROSITE" id="PS50929"/>
    </source>
</evidence>
<dbReference type="GO" id="GO:0031982">
    <property type="term" value="C:vesicle"/>
    <property type="evidence" value="ECO:0007669"/>
    <property type="project" value="Ensembl"/>
</dbReference>
<organism evidence="21 22">
    <name type="scientific">Nannospalax galili</name>
    <name type="common">Northern Israeli blind subterranean mole rat</name>
    <name type="synonym">Spalax galili</name>
    <dbReference type="NCBI Taxonomy" id="1026970"/>
    <lineage>
        <taxon>Eukaryota</taxon>
        <taxon>Metazoa</taxon>
        <taxon>Chordata</taxon>
        <taxon>Craniata</taxon>
        <taxon>Vertebrata</taxon>
        <taxon>Euteleostomi</taxon>
        <taxon>Mammalia</taxon>
        <taxon>Eutheria</taxon>
        <taxon>Euarchontoglires</taxon>
        <taxon>Glires</taxon>
        <taxon>Rodentia</taxon>
        <taxon>Myomorpha</taxon>
        <taxon>Muroidea</taxon>
        <taxon>Spalacidae</taxon>
        <taxon>Spalacinae</taxon>
        <taxon>Nannospalax</taxon>
    </lineage>
</organism>
<dbReference type="PROSITE" id="PS50893">
    <property type="entry name" value="ABC_TRANSPORTER_2"/>
    <property type="match status" value="2"/>
</dbReference>
<dbReference type="Gene3D" id="3.40.50.300">
    <property type="entry name" value="P-loop containing nucleotide triphosphate hydrolases"/>
    <property type="match status" value="2"/>
</dbReference>
<evidence type="ECO:0000256" key="13">
    <source>
        <dbReference type="ARBA" id="ARBA00034018"/>
    </source>
</evidence>
<dbReference type="InterPro" id="IPR027417">
    <property type="entry name" value="P-loop_NTPase"/>
</dbReference>
<dbReference type="SUPFAM" id="SSF90123">
    <property type="entry name" value="ABC transporter transmembrane region"/>
    <property type="match status" value="2"/>
</dbReference>
<evidence type="ECO:0000256" key="10">
    <source>
        <dbReference type="ARBA" id="ARBA00022989"/>
    </source>
</evidence>
<feature type="transmembrane region" description="Helical" evidence="18">
    <location>
        <begin position="164"/>
        <end position="186"/>
    </location>
</feature>
<feature type="transmembrane region" description="Helical" evidence="18">
    <location>
        <begin position="464"/>
        <end position="484"/>
    </location>
</feature>
<dbReference type="Pfam" id="PF00664">
    <property type="entry name" value="ABC_membrane"/>
    <property type="match status" value="2"/>
</dbReference>
<feature type="domain" description="ABC transmembrane type-1" evidence="20">
    <location>
        <begin position="327"/>
        <end position="607"/>
    </location>
</feature>
<dbReference type="InterPro" id="IPR017871">
    <property type="entry name" value="ABC_transporter-like_CS"/>
</dbReference>
<dbReference type="CDD" id="cd18595">
    <property type="entry name" value="ABC_6TM_MRP1_2_3_6_D1_like"/>
    <property type="match status" value="1"/>
</dbReference>
<dbReference type="GO" id="GO:0072014">
    <property type="term" value="P:proximal tubule development"/>
    <property type="evidence" value="ECO:0007669"/>
    <property type="project" value="Ensembl"/>
</dbReference>
<evidence type="ECO:0000256" key="9">
    <source>
        <dbReference type="ARBA" id="ARBA00022967"/>
    </source>
</evidence>
<dbReference type="CDD" id="cd18603">
    <property type="entry name" value="ABC_6TM_MRP1_2_3_6_D2_like"/>
    <property type="match status" value="1"/>
</dbReference>
<keyword evidence="10 18" id="KW-1133">Transmembrane helix</keyword>
<dbReference type="GO" id="GO:0034635">
    <property type="term" value="P:glutathione transport"/>
    <property type="evidence" value="ECO:0007669"/>
    <property type="project" value="Ensembl"/>
</dbReference>
<comment type="catalytic activity">
    <reaction evidence="13">
        <text>ATP + H2O + xenobioticSide 1 = ADP + phosphate + xenobioticSide 2.</text>
        <dbReference type="EC" id="7.6.2.2"/>
    </reaction>
</comment>
<feature type="region of interest" description="Disordered" evidence="17">
    <location>
        <begin position="260"/>
        <end position="286"/>
    </location>
</feature>
<feature type="transmembrane region" description="Helical" evidence="18">
    <location>
        <begin position="439"/>
        <end position="458"/>
    </location>
</feature>